<dbReference type="PANTHER" id="PTHR42733:SF12">
    <property type="entry name" value="PROTEINASE"/>
    <property type="match status" value="1"/>
</dbReference>
<dbReference type="GO" id="GO:0016740">
    <property type="term" value="F:transferase activity"/>
    <property type="evidence" value="ECO:0007669"/>
    <property type="project" value="UniProtKB-KW"/>
</dbReference>
<proteinExistence type="inferred from homology"/>
<dbReference type="CDD" id="cd03134">
    <property type="entry name" value="GATase1_PfpI_like"/>
    <property type="match status" value="1"/>
</dbReference>
<keyword evidence="3" id="KW-0315">Glutamine amidotransferase</keyword>
<dbReference type="Proteomes" id="UP000052232">
    <property type="component" value="Unassembled WGS sequence"/>
</dbReference>
<name>A0A0J7XZ81_9SPHN</name>
<evidence type="ECO:0000313" key="4">
    <source>
        <dbReference type="Proteomes" id="UP000052232"/>
    </source>
</evidence>
<dbReference type="NCBIfam" id="TIGR01382">
    <property type="entry name" value="PfpI"/>
    <property type="match status" value="1"/>
</dbReference>
<dbReference type="Pfam" id="PF01965">
    <property type="entry name" value="DJ-1_PfpI"/>
    <property type="match status" value="1"/>
</dbReference>
<dbReference type="SUPFAM" id="SSF52317">
    <property type="entry name" value="Class I glutamine amidotransferase-like"/>
    <property type="match status" value="1"/>
</dbReference>
<protein>
    <submittedName>
        <fullName evidence="3">Glutamine amidotransferase</fullName>
    </submittedName>
</protein>
<gene>
    <name evidence="3" type="ORF">V473_01630</name>
</gene>
<dbReference type="RefSeq" id="WP_066599721.1">
    <property type="nucleotide sequence ID" value="NZ_KQ130434.1"/>
</dbReference>
<dbReference type="EMBL" id="JACT01000001">
    <property type="protein sequence ID" value="KMS56981.1"/>
    <property type="molecule type" value="Genomic_DNA"/>
</dbReference>
<accession>A0A0J7XZ81</accession>
<dbReference type="InterPro" id="IPR029062">
    <property type="entry name" value="Class_I_gatase-like"/>
</dbReference>
<comment type="caution">
    <text evidence="3">The sequence shown here is derived from an EMBL/GenBank/DDBJ whole genome shotgun (WGS) entry which is preliminary data.</text>
</comment>
<dbReference type="Gene3D" id="3.40.50.880">
    <property type="match status" value="1"/>
</dbReference>
<dbReference type="PANTHER" id="PTHR42733">
    <property type="entry name" value="DJ-1 PROTEIN"/>
    <property type="match status" value="1"/>
</dbReference>
<keyword evidence="4" id="KW-1185">Reference proteome</keyword>
<dbReference type="InterPro" id="IPR002818">
    <property type="entry name" value="DJ-1/PfpI"/>
</dbReference>
<evidence type="ECO:0000313" key="3">
    <source>
        <dbReference type="EMBL" id="KMS56981.1"/>
    </source>
</evidence>
<keyword evidence="3" id="KW-0808">Transferase</keyword>
<dbReference type="PATRIC" id="fig|1420583.3.peg.321"/>
<sequence length="184" mass="19606">MPALEESRILIIATNGFEQSELFDPRQALIDAGAQVVLASPDTKPIQGMKHDEKGDRITPDIMLEAVKIAEYDGLILPGGVANPDTLRMDEKAVALIRAFAETGKPLAAICHAPWLLVEADVVRGKTVTSWPSVRTDLANAGAQVVDQPVVIDGNIITSRKPDDIPAFVAAFKKAVGESQTVAA</sequence>
<reference evidence="3 4" key="1">
    <citation type="journal article" date="2015" name="G3 (Bethesda)">
        <title>Insights into Ongoing Evolution of the Hexachlorocyclohexane Catabolic Pathway from Comparative Genomics of Ten Sphingomonadaceae Strains.</title>
        <authorList>
            <person name="Pearce S.L."/>
            <person name="Oakeshott J.G."/>
            <person name="Pandey G."/>
        </authorList>
    </citation>
    <scope>NUCLEOTIDE SEQUENCE [LARGE SCALE GENOMIC DNA]</scope>
    <source>
        <strain evidence="3 4">LL01</strain>
    </source>
</reference>
<dbReference type="STRING" id="1420583.V473_01630"/>
<organism evidence="3 4">
    <name type="scientific">Sphingobium cupriresistens LL01</name>
    <dbReference type="NCBI Taxonomy" id="1420583"/>
    <lineage>
        <taxon>Bacteria</taxon>
        <taxon>Pseudomonadati</taxon>
        <taxon>Pseudomonadota</taxon>
        <taxon>Alphaproteobacteria</taxon>
        <taxon>Sphingomonadales</taxon>
        <taxon>Sphingomonadaceae</taxon>
        <taxon>Sphingobium</taxon>
    </lineage>
</organism>
<feature type="domain" description="DJ-1/PfpI" evidence="2">
    <location>
        <begin position="8"/>
        <end position="172"/>
    </location>
</feature>
<evidence type="ECO:0000259" key="2">
    <source>
        <dbReference type="Pfam" id="PF01965"/>
    </source>
</evidence>
<dbReference type="AlphaFoldDB" id="A0A0J7XZ81"/>
<dbReference type="PROSITE" id="PS51276">
    <property type="entry name" value="PEPTIDASE_C56_PFPI"/>
    <property type="match status" value="1"/>
</dbReference>
<evidence type="ECO:0000256" key="1">
    <source>
        <dbReference type="ARBA" id="ARBA00008542"/>
    </source>
</evidence>
<dbReference type="InterPro" id="IPR006286">
    <property type="entry name" value="C56_PfpI-like"/>
</dbReference>
<comment type="similarity">
    <text evidence="1">Belongs to the peptidase C56 family.</text>
</comment>